<dbReference type="PROSITE" id="PS51186">
    <property type="entry name" value="GNAT"/>
    <property type="match status" value="1"/>
</dbReference>
<dbReference type="NCBIfam" id="NF005840">
    <property type="entry name" value="PRK07757.1"/>
    <property type="match status" value="1"/>
</dbReference>
<keyword evidence="2" id="KW-0012">Acyltransferase</keyword>
<dbReference type="Gene3D" id="3.40.630.30">
    <property type="match status" value="1"/>
</dbReference>
<reference evidence="4" key="1">
    <citation type="submission" date="2022-07" db="EMBL/GenBank/DDBJ databases">
        <title>Complete Genome Sequence of the Radioresistant Bacterium Deinococcus aetherius ST0316, Isolated from the Air Dust collected in Lower Stratosphere above Japan.</title>
        <authorList>
            <person name="Satoh K."/>
            <person name="Hagiwara K."/>
            <person name="Katsumata K."/>
            <person name="Kubo A."/>
            <person name="Yokobori S."/>
            <person name="Yamagishi A."/>
            <person name="Oono Y."/>
            <person name="Narumi I."/>
        </authorList>
    </citation>
    <scope>NUCLEOTIDE SEQUENCE</scope>
    <source>
        <strain evidence="4">ST0316</strain>
    </source>
</reference>
<sequence length="189" mass="20650">MTLLSLDSIAVPDLHPQAPLTTRKARLSDIDAIHELIGYWAARGLMLVRSKALLAETIRDFHLVLAEPHGGKPGGLAGVCGLHMLAPDLAEVRGLAIHPSMQGRGLGKQLVEACEREAREIALPALFAWTYQQGFFEKCGFTRIEKTNLHPKVWSECQRCAFFENCNEIAMYKELSAVSDQPSAGNAGA</sequence>
<gene>
    <name evidence="4" type="ORF">DAETH_27120</name>
</gene>
<evidence type="ECO:0000256" key="1">
    <source>
        <dbReference type="ARBA" id="ARBA00022679"/>
    </source>
</evidence>
<evidence type="ECO:0000313" key="4">
    <source>
        <dbReference type="EMBL" id="BDP42743.1"/>
    </source>
</evidence>
<evidence type="ECO:0000256" key="2">
    <source>
        <dbReference type="ARBA" id="ARBA00023315"/>
    </source>
</evidence>
<dbReference type="CDD" id="cd04301">
    <property type="entry name" value="NAT_SF"/>
    <property type="match status" value="1"/>
</dbReference>
<evidence type="ECO:0000313" key="5">
    <source>
        <dbReference type="Proteomes" id="UP001064971"/>
    </source>
</evidence>
<dbReference type="InterPro" id="IPR016181">
    <property type="entry name" value="Acyl_CoA_acyltransferase"/>
</dbReference>
<dbReference type="InterPro" id="IPR045039">
    <property type="entry name" value="NSI-like"/>
</dbReference>
<dbReference type="PANTHER" id="PTHR43626:SF4">
    <property type="entry name" value="GCN5-RELATED N-ACETYLTRANSFERASE 2, CHLOROPLASTIC"/>
    <property type="match status" value="1"/>
</dbReference>
<proteinExistence type="predicted"/>
<evidence type="ECO:0000259" key="3">
    <source>
        <dbReference type="PROSITE" id="PS51186"/>
    </source>
</evidence>
<dbReference type="Proteomes" id="UP001064971">
    <property type="component" value="Chromosome"/>
</dbReference>
<keyword evidence="1" id="KW-0808">Transferase</keyword>
<keyword evidence="5" id="KW-1185">Reference proteome</keyword>
<accession>A0ABN6RL55</accession>
<dbReference type="Pfam" id="PF00583">
    <property type="entry name" value="Acetyltransf_1"/>
    <property type="match status" value="1"/>
</dbReference>
<feature type="domain" description="N-acetyltransferase" evidence="3">
    <location>
        <begin position="20"/>
        <end position="176"/>
    </location>
</feature>
<name>A0ABN6RL55_9DEIO</name>
<dbReference type="PANTHER" id="PTHR43626">
    <property type="entry name" value="ACYL-COA N-ACYLTRANSFERASE"/>
    <property type="match status" value="1"/>
</dbReference>
<protein>
    <submittedName>
        <fullName evidence="4">Acetyltransferase</fullName>
    </submittedName>
</protein>
<dbReference type="SUPFAM" id="SSF55729">
    <property type="entry name" value="Acyl-CoA N-acyltransferases (Nat)"/>
    <property type="match status" value="1"/>
</dbReference>
<dbReference type="InterPro" id="IPR000182">
    <property type="entry name" value="GNAT_dom"/>
</dbReference>
<dbReference type="EMBL" id="AP026560">
    <property type="protein sequence ID" value="BDP42743.1"/>
    <property type="molecule type" value="Genomic_DNA"/>
</dbReference>
<organism evidence="4 5">
    <name type="scientific">Deinococcus aetherius</name>
    <dbReference type="NCBI Taxonomy" id="200252"/>
    <lineage>
        <taxon>Bacteria</taxon>
        <taxon>Thermotogati</taxon>
        <taxon>Deinococcota</taxon>
        <taxon>Deinococci</taxon>
        <taxon>Deinococcales</taxon>
        <taxon>Deinococcaceae</taxon>
        <taxon>Deinococcus</taxon>
    </lineage>
</organism>
<dbReference type="RefSeq" id="WP_264775426.1">
    <property type="nucleotide sequence ID" value="NZ_AP026560.1"/>
</dbReference>